<sequence length="185" mass="20987">MSNELQTKEMIKIMKKYLSIIIYSVVLSISINMTVIAMPYNSNAQRMVEAESNLLPKSVRSSSGYDSTKARGNFFAEANVTITNEGNGNIAGSATAYLDVSADEVYITIYLERWDVAGERWRQVTYYDAEFYAKDYQEGLNRPSLNITFKNQDKGYYYRLRGVFVAVYDGKFEGFSPATDGVWVD</sequence>
<dbReference type="EMBL" id="AGYR01000040">
    <property type="protein sequence ID" value="ENZ12030.1"/>
    <property type="molecule type" value="Genomic_DNA"/>
</dbReference>
<evidence type="ECO:0000313" key="3">
    <source>
        <dbReference type="Proteomes" id="UP000013085"/>
    </source>
</evidence>
<keyword evidence="1" id="KW-1133">Transmembrane helix</keyword>
<dbReference type="Proteomes" id="UP000013085">
    <property type="component" value="Unassembled WGS sequence"/>
</dbReference>
<proteinExistence type="predicted"/>
<gene>
    <name evidence="2" type="ORF">HMPREF1090_03659</name>
</gene>
<dbReference type="PATRIC" id="fig|999408.3.peg.3923"/>
<comment type="caution">
    <text evidence="2">The sequence shown here is derived from an EMBL/GenBank/DDBJ whole genome shotgun (WGS) entry which is preliminary data.</text>
</comment>
<evidence type="ECO:0000313" key="2">
    <source>
        <dbReference type="EMBL" id="ENZ12030.1"/>
    </source>
</evidence>
<dbReference type="RefSeq" id="WP_002585456.1">
    <property type="nucleotide sequence ID" value="NZ_KB850980.1"/>
</dbReference>
<name>A0A0E2H709_9FIRM</name>
<keyword evidence="1" id="KW-0472">Membrane</keyword>
<accession>A0A0E2H709</accession>
<feature type="transmembrane region" description="Helical" evidence="1">
    <location>
        <begin position="20"/>
        <end position="40"/>
    </location>
</feature>
<evidence type="ECO:0000256" key="1">
    <source>
        <dbReference type="SAM" id="Phobius"/>
    </source>
</evidence>
<reference evidence="2 3" key="1">
    <citation type="submission" date="2013-01" db="EMBL/GenBank/DDBJ databases">
        <title>The Genome Sequence of Clostridium clostridioforme 90A8.</title>
        <authorList>
            <consortium name="The Broad Institute Genome Sequencing Platform"/>
            <person name="Earl A."/>
            <person name="Ward D."/>
            <person name="Feldgarden M."/>
            <person name="Gevers D."/>
            <person name="Courvalin P."/>
            <person name="Lambert T."/>
            <person name="Walker B."/>
            <person name="Young S.K."/>
            <person name="Zeng Q."/>
            <person name="Gargeya S."/>
            <person name="Fitzgerald M."/>
            <person name="Haas B."/>
            <person name="Abouelleil A."/>
            <person name="Alvarado L."/>
            <person name="Arachchi H.M."/>
            <person name="Berlin A.M."/>
            <person name="Chapman S.B."/>
            <person name="Dewar J."/>
            <person name="Goldberg J."/>
            <person name="Griggs A."/>
            <person name="Gujja S."/>
            <person name="Hansen M."/>
            <person name="Howarth C."/>
            <person name="Imamovic A."/>
            <person name="Larimer J."/>
            <person name="McCowan C."/>
            <person name="Murphy C."/>
            <person name="Neiman D."/>
            <person name="Pearson M."/>
            <person name="Priest M."/>
            <person name="Roberts A."/>
            <person name="Saif S."/>
            <person name="Shea T."/>
            <person name="Sisk P."/>
            <person name="Sykes S."/>
            <person name="Wortman J."/>
            <person name="Nusbaum C."/>
            <person name="Birren B."/>
        </authorList>
    </citation>
    <scope>NUCLEOTIDE SEQUENCE [LARGE SCALE GENOMIC DNA]</scope>
    <source>
        <strain evidence="2 3">90A8</strain>
    </source>
</reference>
<keyword evidence="1" id="KW-0812">Transmembrane</keyword>
<dbReference type="HOGENOM" id="CLU_129784_0_0_9"/>
<protein>
    <submittedName>
        <fullName evidence="2">Uncharacterized protein</fullName>
    </submittedName>
</protein>
<dbReference type="AlphaFoldDB" id="A0A0E2H709"/>
<organism evidence="2 3">
    <name type="scientific">[Clostridium] clostridioforme 90A8</name>
    <dbReference type="NCBI Taxonomy" id="999408"/>
    <lineage>
        <taxon>Bacteria</taxon>
        <taxon>Bacillati</taxon>
        <taxon>Bacillota</taxon>
        <taxon>Clostridia</taxon>
        <taxon>Lachnospirales</taxon>
        <taxon>Lachnospiraceae</taxon>
        <taxon>Enterocloster</taxon>
    </lineage>
</organism>
<dbReference type="GeneID" id="57963044"/>